<keyword evidence="2 3" id="KW-1015">Disulfide bond</keyword>
<dbReference type="Proteomes" id="UP001431783">
    <property type="component" value="Unassembled WGS sequence"/>
</dbReference>
<dbReference type="GO" id="GO:0032991">
    <property type="term" value="C:protein-containing complex"/>
    <property type="evidence" value="ECO:0007669"/>
    <property type="project" value="UniProtKB-ARBA"/>
</dbReference>
<reference evidence="7 8" key="1">
    <citation type="submission" date="2023-03" db="EMBL/GenBank/DDBJ databases">
        <title>Genome insight into feeding habits of ladybird beetles.</title>
        <authorList>
            <person name="Li H.-S."/>
            <person name="Huang Y.-H."/>
            <person name="Pang H."/>
        </authorList>
    </citation>
    <scope>NUCLEOTIDE SEQUENCE [LARGE SCALE GENOMIC DNA]</scope>
    <source>
        <strain evidence="7">SYSU_2023b</strain>
        <tissue evidence="7">Whole body</tissue>
    </source>
</reference>
<dbReference type="Pfam" id="PF00084">
    <property type="entry name" value="Sushi"/>
    <property type="match status" value="2"/>
</dbReference>
<dbReference type="SMART" id="SM01411">
    <property type="entry name" value="Ephrin_rec_like"/>
    <property type="match status" value="1"/>
</dbReference>
<dbReference type="PANTHER" id="PTHR46343:SF2">
    <property type="entry name" value="SUSHI_VON WILLEBRAND FACTOR TYPE A_EGF_PENTRAXIN DOMAIN-CONTAINING 1"/>
    <property type="match status" value="1"/>
</dbReference>
<organism evidence="7 8">
    <name type="scientific">Henosepilachna vigintioctopunctata</name>
    <dbReference type="NCBI Taxonomy" id="420089"/>
    <lineage>
        <taxon>Eukaryota</taxon>
        <taxon>Metazoa</taxon>
        <taxon>Ecdysozoa</taxon>
        <taxon>Arthropoda</taxon>
        <taxon>Hexapoda</taxon>
        <taxon>Insecta</taxon>
        <taxon>Pterygota</taxon>
        <taxon>Neoptera</taxon>
        <taxon>Endopterygota</taxon>
        <taxon>Coleoptera</taxon>
        <taxon>Polyphaga</taxon>
        <taxon>Cucujiformia</taxon>
        <taxon>Coccinelloidea</taxon>
        <taxon>Coccinellidae</taxon>
        <taxon>Epilachninae</taxon>
        <taxon>Epilachnini</taxon>
        <taxon>Henosepilachna</taxon>
    </lineage>
</organism>
<accession>A0AAW1TT96</accession>
<dbReference type="SUPFAM" id="SSF53300">
    <property type="entry name" value="vWA-like"/>
    <property type="match status" value="1"/>
</dbReference>
<feature type="disulfide bond" evidence="3">
    <location>
        <begin position="400"/>
        <end position="427"/>
    </location>
</feature>
<dbReference type="InterPro" id="IPR043555">
    <property type="entry name" value="SRPX-like"/>
</dbReference>
<comment type="caution">
    <text evidence="7">The sequence shown here is derived from an EMBL/GenBank/DDBJ whole genome shotgun (WGS) entry which is preliminary data.</text>
</comment>
<feature type="domain" description="HYR" evidence="5">
    <location>
        <begin position="564"/>
        <end position="648"/>
    </location>
</feature>
<feature type="domain" description="Sushi" evidence="6">
    <location>
        <begin position="443"/>
        <end position="500"/>
    </location>
</feature>
<feature type="disulfide bond" evidence="3">
    <location>
        <begin position="471"/>
        <end position="498"/>
    </location>
</feature>
<dbReference type="CDD" id="cd00033">
    <property type="entry name" value="CCP"/>
    <property type="match status" value="3"/>
</dbReference>
<dbReference type="InterPro" id="IPR036465">
    <property type="entry name" value="vWFA_dom_sf"/>
</dbReference>
<dbReference type="PRINTS" id="PR00453">
    <property type="entry name" value="VWFADOMAIN"/>
</dbReference>
<evidence type="ECO:0008006" key="9">
    <source>
        <dbReference type="Google" id="ProtNLM"/>
    </source>
</evidence>
<evidence type="ECO:0000259" key="5">
    <source>
        <dbReference type="PROSITE" id="PS50825"/>
    </source>
</evidence>
<feature type="domain" description="VWFA" evidence="4">
    <location>
        <begin position="79"/>
        <end position="255"/>
    </location>
</feature>
<evidence type="ECO:0000256" key="1">
    <source>
        <dbReference type="ARBA" id="ARBA00022737"/>
    </source>
</evidence>
<evidence type="ECO:0000256" key="3">
    <source>
        <dbReference type="PROSITE-ProRule" id="PRU00302"/>
    </source>
</evidence>
<dbReference type="SMART" id="SM00032">
    <property type="entry name" value="CCP"/>
    <property type="match status" value="3"/>
</dbReference>
<dbReference type="AlphaFoldDB" id="A0AAW1TT96"/>
<dbReference type="Pfam" id="PF02494">
    <property type="entry name" value="HYR"/>
    <property type="match status" value="2"/>
</dbReference>
<dbReference type="PANTHER" id="PTHR46343">
    <property type="entry name" value="HYR DOMAIN-CONTAINING PROTEIN"/>
    <property type="match status" value="1"/>
</dbReference>
<dbReference type="Gene3D" id="2.10.50.10">
    <property type="entry name" value="Tumor Necrosis Factor Receptor, subunit A, domain 2"/>
    <property type="match status" value="1"/>
</dbReference>
<evidence type="ECO:0000313" key="8">
    <source>
        <dbReference type="Proteomes" id="UP001431783"/>
    </source>
</evidence>
<dbReference type="SMART" id="SM00327">
    <property type="entry name" value="VWA"/>
    <property type="match status" value="1"/>
</dbReference>
<comment type="caution">
    <text evidence="3">Lacks conserved residue(s) required for the propagation of feature annotation.</text>
</comment>
<protein>
    <recommendedName>
        <fullName evidence="9">Sushi, von Willebrand factor type A, EGF and pentraxin domain-containing protein 1-like</fullName>
    </recommendedName>
</protein>
<dbReference type="InterPro" id="IPR000436">
    <property type="entry name" value="Sushi_SCR_CCP_dom"/>
</dbReference>
<dbReference type="CDD" id="cd00053">
    <property type="entry name" value="EGF"/>
    <property type="match status" value="1"/>
</dbReference>
<dbReference type="Gene3D" id="3.40.50.410">
    <property type="entry name" value="von Willebrand factor, type A domain"/>
    <property type="match status" value="1"/>
</dbReference>
<evidence type="ECO:0000259" key="4">
    <source>
        <dbReference type="PROSITE" id="PS50234"/>
    </source>
</evidence>
<dbReference type="EMBL" id="JARQZJ010000004">
    <property type="protein sequence ID" value="KAK9871010.1"/>
    <property type="molecule type" value="Genomic_DNA"/>
</dbReference>
<evidence type="ECO:0000256" key="2">
    <source>
        <dbReference type="ARBA" id="ARBA00023157"/>
    </source>
</evidence>
<dbReference type="SUPFAM" id="SSF57535">
    <property type="entry name" value="Complement control module/SCR domain"/>
    <property type="match status" value="3"/>
</dbReference>
<proteinExistence type="predicted"/>
<keyword evidence="1" id="KW-0677">Repeat</keyword>
<feature type="domain" description="Sushi" evidence="6">
    <location>
        <begin position="501"/>
        <end position="565"/>
    </location>
</feature>
<dbReference type="InterPro" id="IPR035976">
    <property type="entry name" value="Sushi/SCR/CCP_sf"/>
</dbReference>
<sequence length="778" mass="86308">MFSRNDLTVIIVISTIVFVNSEKHLLENINNYSAFLNHGEKKIFRKETFENEIVKSKVDVLGEIFKKNVESLKKTSELDIIFLIDGSSSVGEDNFWSELKFVKKLLSDVTIDLNHTRVGIITFSSFENVLTNVDEISIPKNLNDKCLLLNKELPGVNYTGGETFTLGAFQKAQKIFEKSRNSSKKVLFLITDGFSNGGDPVPIAEDLKKQGITIFTIGIRNGNYRELYKISSEPGEVHSYLLDSFEEFESLARRALHVDLKIGDYIPLGISSPCDNLCKEGNCCDKNALCTCGTSTGHYSCTCPSGYYGSGLKEDGCILCPVGFYSNGPNLCTPCPDPFHTTKPPAYGIDSCKCKTGFRQVNNTLKCEVMKCEKLNEPEHGYFVKKYCDVVINSACGARCDVGYNLVGTSIRLCQNNGSWTGITPSCHVRTCDKLKPPQFGSMTCRHSDLGVTYNENQTSFPVDTVCSFKCEKGKIFIGSRHRTCLPVAKWNGLKAMCRQVKCSKIPPIANAKIEPRSCTYGKQAYGKKCSIKCNDGYETVGPKERSCTGNYGSWNTKKDTYCKDVTPPVINCPKNITRTANLGVNYGYAEWEAPVVTDNSDDDLAVWTKPPISNLSDFQFLIGQTNITYYAEDSSKNLGECTTIVTLLDQERPTIENCINPPVALSEDGKGAFVSWDEPYIFDNSHHALVTRSHNFSYFELGTTTITYTAIDNSGNKNLCQMNITVRGAECDPFMAPENGRSECLRKNKTITCLASCNDGFSIPISEPYSNNTNSKK</sequence>
<feature type="domain" description="Sushi" evidence="6">
    <location>
        <begin position="370"/>
        <end position="429"/>
    </location>
</feature>
<gene>
    <name evidence="7" type="ORF">WA026_009970</name>
</gene>
<dbReference type="Gene3D" id="2.10.70.10">
    <property type="entry name" value="Complement Module, domain 1"/>
    <property type="match status" value="3"/>
</dbReference>
<feature type="domain" description="HYR" evidence="5">
    <location>
        <begin position="649"/>
        <end position="729"/>
    </location>
</feature>
<keyword evidence="3" id="KW-0768">Sushi</keyword>
<name>A0AAW1TT96_9CUCU</name>
<evidence type="ECO:0000259" key="6">
    <source>
        <dbReference type="PROSITE" id="PS50923"/>
    </source>
</evidence>
<dbReference type="PROSITE" id="PS50825">
    <property type="entry name" value="HYR"/>
    <property type="match status" value="2"/>
</dbReference>
<keyword evidence="8" id="KW-1185">Reference proteome</keyword>
<dbReference type="InterPro" id="IPR002035">
    <property type="entry name" value="VWF_A"/>
</dbReference>
<dbReference type="PROSITE" id="PS50923">
    <property type="entry name" value="SUSHI"/>
    <property type="match status" value="3"/>
</dbReference>
<dbReference type="PROSITE" id="PS50234">
    <property type="entry name" value="VWFA"/>
    <property type="match status" value="1"/>
</dbReference>
<dbReference type="InterPro" id="IPR003410">
    <property type="entry name" value="HYR_dom"/>
</dbReference>
<evidence type="ECO:0000313" key="7">
    <source>
        <dbReference type="EMBL" id="KAK9871010.1"/>
    </source>
</evidence>
<dbReference type="Pfam" id="PF00092">
    <property type="entry name" value="VWA"/>
    <property type="match status" value="1"/>
</dbReference>
<dbReference type="CDD" id="cd01450">
    <property type="entry name" value="vWFA_subfamily_ECM"/>
    <property type="match status" value="1"/>
</dbReference>